<dbReference type="HAMAP" id="MF_00386">
    <property type="entry name" value="UPF0161_YidD"/>
    <property type="match status" value="1"/>
</dbReference>
<dbReference type="GO" id="GO:0005886">
    <property type="term" value="C:plasma membrane"/>
    <property type="evidence" value="ECO:0007669"/>
    <property type="project" value="UniProtKB-SubCell"/>
</dbReference>
<dbReference type="PANTHER" id="PTHR33383">
    <property type="entry name" value="MEMBRANE PROTEIN INSERTION EFFICIENCY FACTOR-RELATED"/>
    <property type="match status" value="1"/>
</dbReference>
<dbReference type="InterPro" id="IPR002696">
    <property type="entry name" value="Membr_insert_effic_factor_YidD"/>
</dbReference>
<dbReference type="Proteomes" id="UP000257039">
    <property type="component" value="Unassembled WGS sequence"/>
</dbReference>
<name>A0A4P9VJX6_9GAMM</name>
<protein>
    <recommendedName>
        <fullName evidence="1">Putative membrane protein insertion efficiency factor</fullName>
    </recommendedName>
</protein>
<evidence type="ECO:0000313" key="2">
    <source>
        <dbReference type="EMBL" id="RDH43588.1"/>
    </source>
</evidence>
<evidence type="ECO:0000313" key="3">
    <source>
        <dbReference type="Proteomes" id="UP000257039"/>
    </source>
</evidence>
<comment type="caution">
    <text evidence="2">The sequence shown here is derived from an EMBL/GenBank/DDBJ whole genome shotgun (WGS) entry which is preliminary data.</text>
</comment>
<reference evidence="2 3" key="1">
    <citation type="submission" date="2017-04" db="EMBL/GenBank/DDBJ databases">
        <title>Draft genome sequence of Zooshikella ganghwensis VG4 isolated from Red Sea sediments.</title>
        <authorList>
            <person name="Rehman Z."/>
            <person name="Alam I."/>
            <person name="Kamau A."/>
            <person name="Bajic V."/>
            <person name="Leiknes T."/>
        </authorList>
    </citation>
    <scope>NUCLEOTIDE SEQUENCE [LARGE SCALE GENOMIC DNA]</scope>
    <source>
        <strain evidence="2 3">VG4</strain>
    </source>
</reference>
<dbReference type="SMART" id="SM01234">
    <property type="entry name" value="Haemolytic"/>
    <property type="match status" value="1"/>
</dbReference>
<dbReference type="NCBIfam" id="TIGR00278">
    <property type="entry name" value="membrane protein insertion efficiency factor YidD"/>
    <property type="match status" value="1"/>
</dbReference>
<comment type="subcellular location">
    <subcellularLocation>
        <location evidence="1">Cell membrane</location>
        <topology evidence="1">Peripheral membrane protein</topology>
        <orientation evidence="1">Cytoplasmic side</orientation>
    </subcellularLocation>
</comment>
<keyword evidence="1" id="KW-1003">Cell membrane</keyword>
<sequence length="106" mass="12195">MKYLLLGLLKIYRWLISPLLGNNCRFYPSCSHYAEQALLQHGLGYGLWLTLRRLLRCHPWHPGGYDPVPGDEVESAIVDSEKSLPRTERLKSEGLNKNCCLKQRAK</sequence>
<comment type="similarity">
    <text evidence="1">Belongs to the UPF0161 family.</text>
</comment>
<dbReference type="Pfam" id="PF01809">
    <property type="entry name" value="YidD"/>
    <property type="match status" value="1"/>
</dbReference>
<comment type="function">
    <text evidence="1">Could be involved in insertion of integral membrane proteins into the membrane.</text>
</comment>
<keyword evidence="3" id="KW-1185">Reference proteome</keyword>
<dbReference type="PANTHER" id="PTHR33383:SF1">
    <property type="entry name" value="MEMBRANE PROTEIN INSERTION EFFICIENCY FACTOR-RELATED"/>
    <property type="match status" value="1"/>
</dbReference>
<dbReference type="EMBL" id="NDXW01000001">
    <property type="protein sequence ID" value="RDH43588.1"/>
    <property type="molecule type" value="Genomic_DNA"/>
</dbReference>
<dbReference type="AlphaFoldDB" id="A0A4P9VJX6"/>
<keyword evidence="1" id="KW-0472">Membrane</keyword>
<evidence type="ECO:0000256" key="1">
    <source>
        <dbReference type="HAMAP-Rule" id="MF_00386"/>
    </source>
</evidence>
<accession>A0A4P9VJX6</accession>
<organism evidence="2 3">
    <name type="scientific">Zooshikella ganghwensis</name>
    <dbReference type="NCBI Taxonomy" id="202772"/>
    <lineage>
        <taxon>Bacteria</taxon>
        <taxon>Pseudomonadati</taxon>
        <taxon>Pseudomonadota</taxon>
        <taxon>Gammaproteobacteria</taxon>
        <taxon>Oceanospirillales</taxon>
        <taxon>Zooshikellaceae</taxon>
        <taxon>Zooshikella</taxon>
    </lineage>
</organism>
<proteinExistence type="inferred from homology"/>
<gene>
    <name evidence="2" type="ORF">B9G39_09105</name>
</gene>